<dbReference type="InterPro" id="IPR000504">
    <property type="entry name" value="RRM_dom"/>
</dbReference>
<proteinExistence type="predicted"/>
<dbReference type="InterPro" id="IPR012677">
    <property type="entry name" value="Nucleotide-bd_a/b_plait_sf"/>
</dbReference>
<dbReference type="SMART" id="SM00360">
    <property type="entry name" value="RRM"/>
    <property type="match status" value="1"/>
</dbReference>
<keyword evidence="1 2" id="KW-0694">RNA-binding</keyword>
<evidence type="ECO:0000259" key="3">
    <source>
        <dbReference type="PROSITE" id="PS50102"/>
    </source>
</evidence>
<dbReference type="Gene3D" id="3.30.70.330">
    <property type="match status" value="1"/>
</dbReference>
<accession>A0A5C3LR22</accession>
<dbReference type="STRING" id="68775.A0A5C3LR22"/>
<dbReference type="PROSITE" id="PS50102">
    <property type="entry name" value="RRM"/>
    <property type="match status" value="1"/>
</dbReference>
<feature type="non-terminal residue" evidence="4">
    <location>
        <position position="1"/>
    </location>
</feature>
<feature type="domain" description="RRM" evidence="3">
    <location>
        <begin position="1"/>
        <end position="73"/>
    </location>
</feature>
<evidence type="ECO:0000313" key="5">
    <source>
        <dbReference type="Proteomes" id="UP000308652"/>
    </source>
</evidence>
<dbReference type="GO" id="GO:0003723">
    <property type="term" value="F:RNA binding"/>
    <property type="evidence" value="ECO:0007669"/>
    <property type="project" value="UniProtKB-UniRule"/>
</dbReference>
<keyword evidence="5" id="KW-1185">Reference proteome</keyword>
<dbReference type="Proteomes" id="UP000308652">
    <property type="component" value="Unassembled WGS sequence"/>
</dbReference>
<organism evidence="4 5">
    <name type="scientific">Crucibulum laeve</name>
    <dbReference type="NCBI Taxonomy" id="68775"/>
    <lineage>
        <taxon>Eukaryota</taxon>
        <taxon>Fungi</taxon>
        <taxon>Dikarya</taxon>
        <taxon>Basidiomycota</taxon>
        <taxon>Agaricomycotina</taxon>
        <taxon>Agaricomycetes</taxon>
        <taxon>Agaricomycetidae</taxon>
        <taxon>Agaricales</taxon>
        <taxon>Agaricineae</taxon>
        <taxon>Nidulariaceae</taxon>
        <taxon>Crucibulum</taxon>
    </lineage>
</organism>
<sequence length="92" mass="10267">NLSWNTTDESLQHANFFFFHFLQSIVMKDRETGRSRGFGFVTFTSNEEAEAAITNLHDQEIDGRRIKVTIANARGGGGGGGESYFFLTCIID</sequence>
<evidence type="ECO:0000256" key="1">
    <source>
        <dbReference type="ARBA" id="ARBA00022884"/>
    </source>
</evidence>
<dbReference type="OrthoDB" id="439808at2759"/>
<reference evidence="4 5" key="1">
    <citation type="journal article" date="2019" name="Nat. Ecol. Evol.">
        <title>Megaphylogeny resolves global patterns of mushroom evolution.</title>
        <authorList>
            <person name="Varga T."/>
            <person name="Krizsan K."/>
            <person name="Foldi C."/>
            <person name="Dima B."/>
            <person name="Sanchez-Garcia M."/>
            <person name="Sanchez-Ramirez S."/>
            <person name="Szollosi G.J."/>
            <person name="Szarkandi J.G."/>
            <person name="Papp V."/>
            <person name="Albert L."/>
            <person name="Andreopoulos W."/>
            <person name="Angelini C."/>
            <person name="Antonin V."/>
            <person name="Barry K.W."/>
            <person name="Bougher N.L."/>
            <person name="Buchanan P."/>
            <person name="Buyck B."/>
            <person name="Bense V."/>
            <person name="Catcheside P."/>
            <person name="Chovatia M."/>
            <person name="Cooper J."/>
            <person name="Damon W."/>
            <person name="Desjardin D."/>
            <person name="Finy P."/>
            <person name="Geml J."/>
            <person name="Haridas S."/>
            <person name="Hughes K."/>
            <person name="Justo A."/>
            <person name="Karasinski D."/>
            <person name="Kautmanova I."/>
            <person name="Kiss B."/>
            <person name="Kocsube S."/>
            <person name="Kotiranta H."/>
            <person name="LaButti K.M."/>
            <person name="Lechner B.E."/>
            <person name="Liimatainen K."/>
            <person name="Lipzen A."/>
            <person name="Lukacs Z."/>
            <person name="Mihaltcheva S."/>
            <person name="Morgado L.N."/>
            <person name="Niskanen T."/>
            <person name="Noordeloos M.E."/>
            <person name="Ohm R.A."/>
            <person name="Ortiz-Santana B."/>
            <person name="Ovrebo C."/>
            <person name="Racz N."/>
            <person name="Riley R."/>
            <person name="Savchenko A."/>
            <person name="Shiryaev A."/>
            <person name="Soop K."/>
            <person name="Spirin V."/>
            <person name="Szebenyi C."/>
            <person name="Tomsovsky M."/>
            <person name="Tulloss R.E."/>
            <person name="Uehling J."/>
            <person name="Grigoriev I.V."/>
            <person name="Vagvolgyi C."/>
            <person name="Papp T."/>
            <person name="Martin F.M."/>
            <person name="Miettinen O."/>
            <person name="Hibbett D.S."/>
            <person name="Nagy L.G."/>
        </authorList>
    </citation>
    <scope>NUCLEOTIDE SEQUENCE [LARGE SCALE GENOMIC DNA]</scope>
    <source>
        <strain evidence="4 5">CBS 166.37</strain>
    </source>
</reference>
<protein>
    <recommendedName>
        <fullName evidence="3">RRM domain-containing protein</fullName>
    </recommendedName>
</protein>
<name>A0A5C3LR22_9AGAR</name>
<dbReference type="SUPFAM" id="SSF54928">
    <property type="entry name" value="RNA-binding domain, RBD"/>
    <property type="match status" value="1"/>
</dbReference>
<dbReference type="AlphaFoldDB" id="A0A5C3LR22"/>
<dbReference type="Pfam" id="PF00076">
    <property type="entry name" value="RRM_1"/>
    <property type="match status" value="1"/>
</dbReference>
<gene>
    <name evidence="4" type="ORF">BDQ12DRAFT_613023</name>
</gene>
<dbReference type="EMBL" id="ML213628">
    <property type="protein sequence ID" value="TFK34748.1"/>
    <property type="molecule type" value="Genomic_DNA"/>
</dbReference>
<dbReference type="InterPro" id="IPR052462">
    <property type="entry name" value="SLIRP/GR-RBP-like"/>
</dbReference>
<dbReference type="PANTHER" id="PTHR48027">
    <property type="entry name" value="HETEROGENEOUS NUCLEAR RIBONUCLEOPROTEIN 87F-RELATED"/>
    <property type="match status" value="1"/>
</dbReference>
<evidence type="ECO:0000313" key="4">
    <source>
        <dbReference type="EMBL" id="TFK34748.1"/>
    </source>
</evidence>
<dbReference type="InterPro" id="IPR035979">
    <property type="entry name" value="RBD_domain_sf"/>
</dbReference>
<evidence type="ECO:0000256" key="2">
    <source>
        <dbReference type="PROSITE-ProRule" id="PRU00176"/>
    </source>
</evidence>